<keyword evidence="2" id="KW-1185">Reference proteome</keyword>
<name>A0ACC1WU53_MELAZ</name>
<organism evidence="1 2">
    <name type="scientific">Melia azedarach</name>
    <name type="common">Chinaberry tree</name>
    <dbReference type="NCBI Taxonomy" id="155640"/>
    <lineage>
        <taxon>Eukaryota</taxon>
        <taxon>Viridiplantae</taxon>
        <taxon>Streptophyta</taxon>
        <taxon>Embryophyta</taxon>
        <taxon>Tracheophyta</taxon>
        <taxon>Spermatophyta</taxon>
        <taxon>Magnoliopsida</taxon>
        <taxon>eudicotyledons</taxon>
        <taxon>Gunneridae</taxon>
        <taxon>Pentapetalae</taxon>
        <taxon>rosids</taxon>
        <taxon>malvids</taxon>
        <taxon>Sapindales</taxon>
        <taxon>Meliaceae</taxon>
        <taxon>Melia</taxon>
    </lineage>
</organism>
<gene>
    <name evidence="1" type="ORF">OWV82_025020</name>
</gene>
<comment type="caution">
    <text evidence="1">The sequence shown here is derived from an EMBL/GenBank/DDBJ whole genome shotgun (WGS) entry which is preliminary data.</text>
</comment>
<dbReference type="Proteomes" id="UP001164539">
    <property type="component" value="Chromosome 14"/>
</dbReference>
<evidence type="ECO:0000313" key="1">
    <source>
        <dbReference type="EMBL" id="KAJ4701843.1"/>
    </source>
</evidence>
<dbReference type="EMBL" id="CM051407">
    <property type="protein sequence ID" value="KAJ4701843.1"/>
    <property type="molecule type" value="Genomic_DNA"/>
</dbReference>
<evidence type="ECO:0000313" key="2">
    <source>
        <dbReference type="Proteomes" id="UP001164539"/>
    </source>
</evidence>
<protein>
    <submittedName>
        <fullName evidence="1">Cytochrome P450</fullName>
    </submittedName>
</protein>
<proteinExistence type="predicted"/>
<reference evidence="1 2" key="1">
    <citation type="journal article" date="2023" name="Science">
        <title>Complex scaffold remodeling in plant triterpene biosynthesis.</title>
        <authorList>
            <person name="De La Pena R."/>
            <person name="Hodgson H."/>
            <person name="Liu J.C."/>
            <person name="Stephenson M.J."/>
            <person name="Martin A.C."/>
            <person name="Owen C."/>
            <person name="Harkess A."/>
            <person name="Leebens-Mack J."/>
            <person name="Jimenez L.E."/>
            <person name="Osbourn A."/>
            <person name="Sattely E.S."/>
        </authorList>
    </citation>
    <scope>NUCLEOTIDE SEQUENCE [LARGE SCALE GENOMIC DNA]</scope>
    <source>
        <strain evidence="2">cv. JPN11</strain>
        <tissue evidence="1">Leaf</tissue>
    </source>
</reference>
<sequence length="528" mass="59581">MNFLLPYLNTTILGVFAIFLFFYYVVVKRSNSKSIKGRKPPEAAGKWPVIGHLPFLAGPELPHLTMSALADKYGPVFTIRIGVHPALVVSSWEVAKELFTKYDVDISSRPKLTVGDLLGYNYANFGFSPYDAYWREMRKITALELLSNRRLELVKHIRAAEIEDGIKEIYKLWTKKKNESNSTLLEMKKWFGDLNLNVILRMIAGKRYFGARAESDEIEVRRCRKAMREFFHLAGIFVVRDALPFLGWLDIGGYEKAMKKTAKELDSVVEEWIEEHRQKRKPGNEAAAIGEQDFMDVLLSVLDGVELSNFDVDTVIKATTLTIIAGGTDTTTVNLTWALSLLLNNRHALEKVKEELDNVVGKERLLNESDIGKLVYLQAVVKETLRLYPAGPLSGAREFAKDCTVVGYDVPKGTRLLLNLWKMHRDPGVWSDPLEFKPERFLTTHKDIDVKGQHFELLPFGGGRRACPGIVFGLQMSHLALASLLHAFDISTPEDAPVDMTGTAGLTNIRATPLEILVKPRLFPNLYE</sequence>
<accession>A0ACC1WU53</accession>